<feature type="compositionally biased region" description="Polar residues" evidence="1">
    <location>
        <begin position="451"/>
        <end position="461"/>
    </location>
</feature>
<evidence type="ECO:0000313" key="4">
    <source>
        <dbReference type="Proteomes" id="UP000325440"/>
    </source>
</evidence>
<feature type="region of interest" description="Disordered" evidence="1">
    <location>
        <begin position="68"/>
        <end position="99"/>
    </location>
</feature>
<proteinExistence type="predicted"/>
<dbReference type="Pfam" id="PF03372">
    <property type="entry name" value="Exo_endo_phos"/>
    <property type="match status" value="1"/>
</dbReference>
<keyword evidence="3" id="KW-0269">Exonuclease</keyword>
<dbReference type="GO" id="GO:0004519">
    <property type="term" value="F:endonuclease activity"/>
    <property type="evidence" value="ECO:0007669"/>
    <property type="project" value="UniProtKB-KW"/>
</dbReference>
<dbReference type="EMBL" id="CABPRJ010001434">
    <property type="protein sequence ID" value="VVC36579.1"/>
    <property type="molecule type" value="Genomic_DNA"/>
</dbReference>
<feature type="compositionally biased region" description="Polar residues" evidence="1">
    <location>
        <begin position="776"/>
        <end position="785"/>
    </location>
</feature>
<evidence type="ECO:0000256" key="1">
    <source>
        <dbReference type="SAM" id="MobiDB-lite"/>
    </source>
</evidence>
<feature type="compositionally biased region" description="Polar residues" evidence="1">
    <location>
        <begin position="863"/>
        <end position="892"/>
    </location>
</feature>
<reference evidence="3 4" key="1">
    <citation type="submission" date="2019-08" db="EMBL/GenBank/DDBJ databases">
        <authorList>
            <person name="Alioto T."/>
            <person name="Alioto T."/>
            <person name="Gomez Garrido J."/>
        </authorList>
    </citation>
    <scope>NUCLEOTIDE SEQUENCE [LARGE SCALE GENOMIC DNA]</scope>
</reference>
<feature type="compositionally biased region" description="Polar residues" evidence="1">
    <location>
        <begin position="301"/>
        <end position="315"/>
    </location>
</feature>
<feature type="compositionally biased region" description="Low complexity" evidence="1">
    <location>
        <begin position="612"/>
        <end position="623"/>
    </location>
</feature>
<dbReference type="Proteomes" id="UP000325440">
    <property type="component" value="Unassembled WGS sequence"/>
</dbReference>
<feature type="region of interest" description="Disordered" evidence="1">
    <location>
        <begin position="180"/>
        <end position="209"/>
    </location>
</feature>
<feature type="compositionally biased region" description="Polar residues" evidence="1">
    <location>
        <begin position="84"/>
        <end position="95"/>
    </location>
</feature>
<keyword evidence="4" id="KW-1185">Reference proteome</keyword>
<feature type="region of interest" description="Disordered" evidence="1">
    <location>
        <begin position="415"/>
        <end position="439"/>
    </location>
</feature>
<feature type="region of interest" description="Disordered" evidence="1">
    <location>
        <begin position="842"/>
        <end position="914"/>
    </location>
</feature>
<dbReference type="SUPFAM" id="SSF56219">
    <property type="entry name" value="DNase I-like"/>
    <property type="match status" value="1"/>
</dbReference>
<evidence type="ECO:0000313" key="3">
    <source>
        <dbReference type="EMBL" id="VVC36579.1"/>
    </source>
</evidence>
<sequence>MENTRVIEINVSAHTHSTFLDSGEDGSNSEVINPSSFTSRPDHGHEIPHSEFERREMENTRAIEITVSAQSPSTLHETGEDGGNSETSYPSSFSSGPDYENEIQHREFEEIENTRVIEINVSAHTPSTFLNSGEDGSYIETSYPSPVSSGPYHGNETPNSEFERREMGNTRAIEITVSAQSPSILHETGEDGSNSETSYPSSFSSGPDYENEIQHREFEEIENTRVMEINVSAHAPSTFLDSGEDGRYIETSYPSPVSSRPYHGNETPHGEFERREMENTRVIEITVSGQSPMTLLETGEDGSNSEASYPSSFSSGPDYENEIQHREFEEIENTPVIEISVSAHAPSTYQDSGERGSYIGASNPSSFSSEPNIGNETPYGEFEQQEMGNTRNIERSLTSQWPSTFLPCEDGRIEASNLSSFSPGPDRGNETSLSELEQQKMVNDRVIEISVSTQSPSTFQSCEDGRIEASNPSSFSPGPDHGNETPYGEFEQQEMGNTRNIEISVSSQSPSTFLSCEDGRFQASNPSSFSPGPDQGNETPYGEFEQQKMVNDRVIEISVSSQSPSTFQSCEDGRIEASNPSSFSPGPDHGNETPYGEFEQQEMGNTRNIEISVSSQSSSTFLSCEDGRFQASNPSSFSPGPDHGYETSLSELEQQKMVNDRVIEISVSTQSPSTFQSCEDGRIEASNPSSFSPGPDHGNETPYGEFEQQEMGNTRNIEISVSSQSPSTFLSCEDGRFQASNPSSFSPGPDHGYETSLSELEQQKMVNDRVIEISVSTQSPSTFQSCEDGRIEASNPSSFSPGPDHGNETPYGEFEQQEMGNTRNIEISVSSQSSSTFLSCEDGRFQASNPSSFSPGPDHGYETSLSELEQQEMGNTRNIEISVSSQSPSTFLSCEDGRFQASNPSSFSPGPDHGYETSLSELEQQKMVNDRVIEISVSTQSPSTFQSCEDGRIEASNPSSFSPGPDHGNETPYGEFEQQEMGNTRNIEISVTSQSPSTFLSCDDGRIEASNPSSFSPGLDHGNETPLSEFEIYTTLHPSDRTRGGTAVIIRETIKHFELEEYSELYIQVTSFYVKDRNNNLTVTAIYCSPEGGTDETRFTSFFQMLGDRFIAGGDYNAKHSHWELRLITPKDVLY</sequence>
<organism evidence="3 4">
    <name type="scientific">Cinara cedri</name>
    <dbReference type="NCBI Taxonomy" id="506608"/>
    <lineage>
        <taxon>Eukaryota</taxon>
        <taxon>Metazoa</taxon>
        <taxon>Ecdysozoa</taxon>
        <taxon>Arthropoda</taxon>
        <taxon>Hexapoda</taxon>
        <taxon>Insecta</taxon>
        <taxon>Pterygota</taxon>
        <taxon>Neoptera</taxon>
        <taxon>Paraneoptera</taxon>
        <taxon>Hemiptera</taxon>
        <taxon>Sternorrhyncha</taxon>
        <taxon>Aphidomorpha</taxon>
        <taxon>Aphidoidea</taxon>
        <taxon>Aphididae</taxon>
        <taxon>Lachninae</taxon>
        <taxon>Cinara</taxon>
    </lineage>
</organism>
<gene>
    <name evidence="3" type="ORF">CINCED_3A001276</name>
</gene>
<feature type="region of interest" description="Disordered" evidence="1">
    <location>
        <begin position="721"/>
        <end position="754"/>
    </location>
</feature>
<dbReference type="Gene3D" id="3.60.10.10">
    <property type="entry name" value="Endonuclease/exonuclease/phosphatase"/>
    <property type="match status" value="1"/>
</dbReference>
<feature type="compositionally biased region" description="Polar residues" evidence="1">
    <location>
        <begin position="602"/>
        <end position="611"/>
    </location>
</feature>
<feature type="compositionally biased region" description="Polar residues" evidence="1">
    <location>
        <begin position="668"/>
        <end position="677"/>
    </location>
</feature>
<feature type="region of interest" description="Disordered" evidence="1">
    <location>
        <begin position="776"/>
        <end position="813"/>
    </location>
</feature>
<feature type="region of interest" description="Disordered" evidence="1">
    <location>
        <begin position="298"/>
        <end position="319"/>
    </location>
</feature>
<feature type="compositionally biased region" description="Polar residues" evidence="1">
    <location>
        <begin position="721"/>
        <end position="730"/>
    </location>
</feature>
<dbReference type="AlphaFoldDB" id="A0A5E4N1U2"/>
<dbReference type="GO" id="GO:0004527">
    <property type="term" value="F:exonuclease activity"/>
    <property type="evidence" value="ECO:0007669"/>
    <property type="project" value="UniProtKB-KW"/>
</dbReference>
<feature type="compositionally biased region" description="Low complexity" evidence="1">
    <location>
        <begin position="560"/>
        <end position="569"/>
    </location>
</feature>
<feature type="compositionally biased region" description="Polar residues" evidence="1">
    <location>
        <begin position="191"/>
        <end position="205"/>
    </location>
</feature>
<feature type="region of interest" description="Disordered" evidence="1">
    <location>
        <begin position="253"/>
        <end position="272"/>
    </location>
</feature>
<keyword evidence="3" id="KW-0255">Endonuclease</keyword>
<feature type="region of interest" description="Disordered" evidence="1">
    <location>
        <begin position="18"/>
        <end position="47"/>
    </location>
</feature>
<feature type="region of interest" description="Disordered" evidence="1">
    <location>
        <begin position="668"/>
        <end position="705"/>
    </location>
</feature>
<dbReference type="InterPro" id="IPR036691">
    <property type="entry name" value="Endo/exonu/phosph_ase_sf"/>
</dbReference>
<dbReference type="InterPro" id="IPR005135">
    <property type="entry name" value="Endo/exonuclease/phosphatase"/>
</dbReference>
<keyword evidence="3" id="KW-0540">Nuclease</keyword>
<accession>A0A5E4N1U2</accession>
<keyword evidence="3" id="KW-0378">Hydrolase</keyword>
<evidence type="ECO:0000259" key="2">
    <source>
        <dbReference type="Pfam" id="PF03372"/>
    </source>
</evidence>
<feature type="compositionally biased region" description="Polar residues" evidence="1">
    <location>
        <begin position="494"/>
        <end position="514"/>
    </location>
</feature>
<feature type="domain" description="Endonuclease/exonuclease/phosphatase" evidence="2">
    <location>
        <begin position="1037"/>
        <end position="1131"/>
    </location>
</feature>
<feature type="region of interest" description="Disordered" evidence="1">
    <location>
        <begin position="560"/>
        <end position="646"/>
    </location>
</feature>
<feature type="compositionally biased region" description="Polar residues" evidence="1">
    <location>
        <begin position="18"/>
        <end position="39"/>
    </location>
</feature>
<feature type="region of interest" description="Disordered" evidence="1">
    <location>
        <begin position="940"/>
        <end position="970"/>
    </location>
</feature>
<protein>
    <submittedName>
        <fullName evidence="3">Endonuclease/exonuclease/phosphatase</fullName>
    </submittedName>
</protein>
<feature type="region of interest" description="Disordered" evidence="1">
    <location>
        <begin position="451"/>
        <end position="544"/>
    </location>
</feature>
<name>A0A5E4N1U2_9HEMI</name>